<evidence type="ECO:0000256" key="1">
    <source>
        <dbReference type="SAM" id="Coils"/>
    </source>
</evidence>
<feature type="transmembrane region" description="Helical" evidence="2">
    <location>
        <begin position="396"/>
        <end position="416"/>
    </location>
</feature>
<keyword evidence="2" id="KW-0812">Transmembrane</keyword>
<dbReference type="PANTHER" id="PTHR32309">
    <property type="entry name" value="TYROSINE-PROTEIN KINASE"/>
    <property type="match status" value="1"/>
</dbReference>
<keyword evidence="2" id="KW-0472">Membrane</keyword>
<dbReference type="PANTHER" id="PTHR32309:SF13">
    <property type="entry name" value="FERRIC ENTEROBACTIN TRANSPORT PROTEIN FEPE"/>
    <property type="match status" value="1"/>
</dbReference>
<evidence type="ECO:0000259" key="3">
    <source>
        <dbReference type="Pfam" id="PF13807"/>
    </source>
</evidence>
<dbReference type="InterPro" id="IPR050445">
    <property type="entry name" value="Bact_polysacc_biosynth/exp"/>
</dbReference>
<keyword evidence="5" id="KW-1185">Reference proteome</keyword>
<protein>
    <submittedName>
        <fullName evidence="4">GNVR domain-containing protein</fullName>
    </submittedName>
</protein>
<keyword evidence="1" id="KW-0175">Coiled coil</keyword>
<dbReference type="RefSeq" id="WP_367773445.1">
    <property type="nucleotide sequence ID" value="NZ_JBFNXR010000036.1"/>
</dbReference>
<evidence type="ECO:0000313" key="4">
    <source>
        <dbReference type="EMBL" id="MEW9855650.1"/>
    </source>
</evidence>
<feature type="coiled-coil region" evidence="1">
    <location>
        <begin position="181"/>
        <end position="237"/>
    </location>
</feature>
<evidence type="ECO:0000256" key="2">
    <source>
        <dbReference type="SAM" id="Phobius"/>
    </source>
</evidence>
<reference evidence="4 5" key="1">
    <citation type="submission" date="2024-06" db="EMBL/GenBank/DDBJ databases">
        <title>Novosphingobium rhizovicinus M1R2S20.</title>
        <authorList>
            <person name="Sun J.-Q."/>
        </authorList>
    </citation>
    <scope>NUCLEOTIDE SEQUENCE [LARGE SCALE GENOMIC DNA]</scope>
    <source>
        <strain evidence="4 5">M1R2S20</strain>
    </source>
</reference>
<feature type="transmembrane region" description="Helical" evidence="2">
    <location>
        <begin position="17"/>
        <end position="35"/>
    </location>
</feature>
<organism evidence="4 5">
    <name type="scientific">Novosphingobium rhizovicinum</name>
    <dbReference type="NCBI Taxonomy" id="3228928"/>
    <lineage>
        <taxon>Bacteria</taxon>
        <taxon>Pseudomonadati</taxon>
        <taxon>Pseudomonadota</taxon>
        <taxon>Alphaproteobacteria</taxon>
        <taxon>Sphingomonadales</taxon>
        <taxon>Sphingomonadaceae</taxon>
        <taxon>Novosphingobium</taxon>
    </lineage>
</organism>
<dbReference type="Pfam" id="PF13807">
    <property type="entry name" value="GNVR"/>
    <property type="match status" value="1"/>
</dbReference>
<comment type="caution">
    <text evidence="4">The sequence shown here is derived from an EMBL/GenBank/DDBJ whole genome shotgun (WGS) entry which is preliminary data.</text>
</comment>
<keyword evidence="2" id="KW-1133">Transmembrane helix</keyword>
<name>A0ABV3RDT4_9SPHN</name>
<proteinExistence type="predicted"/>
<accession>A0ABV3RDT4</accession>
<feature type="domain" description="Tyrosine-protein kinase G-rich" evidence="3">
    <location>
        <begin position="345"/>
        <end position="414"/>
    </location>
</feature>
<evidence type="ECO:0000313" key="5">
    <source>
        <dbReference type="Proteomes" id="UP001556118"/>
    </source>
</evidence>
<gene>
    <name evidence="4" type="ORF">ABUH87_10820</name>
</gene>
<dbReference type="Proteomes" id="UP001556118">
    <property type="component" value="Unassembled WGS sequence"/>
</dbReference>
<sequence length="456" mass="48775">MLPLSDLIAALKTRWRLELFIVLAVLTLVGIWIALSPRTYVAASTLLFDEPTVDPVQGTQASGQDGVGAMLNTQSDVIKSIAVAGEVVRNLQLATPEVIERWEAATGGTGDVNSWYGRQLLGNLEIASENASRVLTLQYQSTDPQFAAAMANAFATSYLDMRLKLNTDPARTYSRWFQERTSEVRENLQKAQARLTDFKRETGIVDNRTTDAEIARLGELSNQLTSAEASAAALNARAGSNAAQSTDVQSSGVVQGLRAQIASKAAQVSQMSTALGPNHPDMIATKAELAELRSKLAAEVGNSTRSVRVASNAASSTEAELREKLNAQRQRMLNLSSDNAQLDVLQRDVDTAQAAYDAVAARLQTMRLQSVAPDTNVRQLDPALPPLLPFSPNVPLRLLLGAVLGVLLAVGVALGLELWRPRVRTAAGTADITGVPVLATIDLSDSRASRLLAEAA</sequence>
<dbReference type="InterPro" id="IPR032807">
    <property type="entry name" value="GNVR"/>
</dbReference>
<dbReference type="EMBL" id="JBFNXR010000036">
    <property type="protein sequence ID" value="MEW9855650.1"/>
    <property type="molecule type" value="Genomic_DNA"/>
</dbReference>